<accession>A0A1F5GC92</accession>
<gene>
    <name evidence="2" type="ORF">A2693_03080</name>
</gene>
<dbReference type="Proteomes" id="UP000178577">
    <property type="component" value="Unassembled WGS sequence"/>
</dbReference>
<evidence type="ECO:0000256" key="1">
    <source>
        <dbReference type="SAM" id="Coils"/>
    </source>
</evidence>
<evidence type="ECO:0000313" key="3">
    <source>
        <dbReference type="Proteomes" id="UP000178577"/>
    </source>
</evidence>
<evidence type="ECO:0000313" key="2">
    <source>
        <dbReference type="EMBL" id="OGD89481.1"/>
    </source>
</evidence>
<feature type="coiled-coil region" evidence="1">
    <location>
        <begin position="28"/>
        <end position="62"/>
    </location>
</feature>
<dbReference type="Pfam" id="PF04977">
    <property type="entry name" value="DivIC"/>
    <property type="match status" value="1"/>
</dbReference>
<dbReference type="InterPro" id="IPR007060">
    <property type="entry name" value="FtsL/DivIC"/>
</dbReference>
<reference evidence="2 3" key="1">
    <citation type="journal article" date="2016" name="Nat. Commun.">
        <title>Thousands of microbial genomes shed light on interconnected biogeochemical processes in an aquifer system.</title>
        <authorList>
            <person name="Anantharaman K."/>
            <person name="Brown C.T."/>
            <person name="Hug L.A."/>
            <person name="Sharon I."/>
            <person name="Castelle C.J."/>
            <person name="Probst A.J."/>
            <person name="Thomas B.C."/>
            <person name="Singh A."/>
            <person name="Wilkins M.J."/>
            <person name="Karaoz U."/>
            <person name="Brodie E.L."/>
            <person name="Williams K.H."/>
            <person name="Hubbard S.S."/>
            <person name="Banfield J.F."/>
        </authorList>
    </citation>
    <scope>NUCLEOTIDE SEQUENCE [LARGE SCALE GENOMIC DNA]</scope>
</reference>
<keyword evidence="1" id="KW-0175">Coiled coil</keyword>
<dbReference type="SUPFAM" id="SSF161060">
    <property type="entry name" value="ATP synthase B chain-like"/>
    <property type="match status" value="1"/>
</dbReference>
<proteinExistence type="predicted"/>
<comment type="caution">
    <text evidence="2">The sequence shown here is derived from an EMBL/GenBank/DDBJ whole genome shotgun (WGS) entry which is preliminary data.</text>
</comment>
<name>A0A1F5GC92_9BACT</name>
<sequence length="114" mass="13327">MKRNFLLFVVFLVGIILVVNSLRRLVSFRSTAQQVKDAEKRLETLKKESESLKRELEYKKSQDFAESEIRNRLGLVKEGETVVILPKDEKSNKNGENEVAIPNWQKWWNLFFGG</sequence>
<dbReference type="EMBL" id="MFAY01000008">
    <property type="protein sequence ID" value="OGD89481.1"/>
    <property type="molecule type" value="Genomic_DNA"/>
</dbReference>
<organism evidence="2 3">
    <name type="scientific">Candidatus Curtissbacteria bacterium RIFCSPHIGHO2_01_FULL_40_12</name>
    <dbReference type="NCBI Taxonomy" id="1797710"/>
    <lineage>
        <taxon>Bacteria</taxon>
        <taxon>Candidatus Curtissiibacteriota</taxon>
    </lineage>
</organism>
<dbReference type="AlphaFoldDB" id="A0A1F5GC92"/>
<evidence type="ECO:0008006" key="4">
    <source>
        <dbReference type="Google" id="ProtNLM"/>
    </source>
</evidence>
<protein>
    <recommendedName>
        <fullName evidence="4">Septum formation initiator</fullName>
    </recommendedName>
</protein>